<feature type="compositionally biased region" description="Low complexity" evidence="1">
    <location>
        <begin position="651"/>
        <end position="664"/>
    </location>
</feature>
<feature type="compositionally biased region" description="Basic and acidic residues" evidence="1">
    <location>
        <begin position="590"/>
        <end position="599"/>
    </location>
</feature>
<feature type="region of interest" description="Disordered" evidence="1">
    <location>
        <begin position="737"/>
        <end position="824"/>
    </location>
</feature>
<feature type="region of interest" description="Disordered" evidence="1">
    <location>
        <begin position="573"/>
        <end position="703"/>
    </location>
</feature>
<feature type="compositionally biased region" description="Polar residues" evidence="1">
    <location>
        <begin position="811"/>
        <end position="824"/>
    </location>
</feature>
<dbReference type="Proteomes" id="UP000770661">
    <property type="component" value="Unassembled WGS sequence"/>
</dbReference>
<feature type="compositionally biased region" description="Polar residues" evidence="1">
    <location>
        <begin position="256"/>
        <end position="265"/>
    </location>
</feature>
<accession>A0A8J8WBH1</accession>
<feature type="region of interest" description="Disordered" evidence="1">
    <location>
        <begin position="517"/>
        <end position="541"/>
    </location>
</feature>
<keyword evidence="3" id="KW-1185">Reference proteome</keyword>
<protein>
    <submittedName>
        <fullName evidence="2">Uncharacterized protein</fullName>
    </submittedName>
</protein>
<evidence type="ECO:0000256" key="1">
    <source>
        <dbReference type="SAM" id="MobiDB-lite"/>
    </source>
</evidence>
<comment type="caution">
    <text evidence="2">The sequence shown here is derived from an EMBL/GenBank/DDBJ whole genome shotgun (WGS) entry which is preliminary data.</text>
</comment>
<feature type="compositionally biased region" description="Basic and acidic residues" evidence="1">
    <location>
        <begin position="227"/>
        <end position="255"/>
    </location>
</feature>
<evidence type="ECO:0000313" key="3">
    <source>
        <dbReference type="Proteomes" id="UP000770661"/>
    </source>
</evidence>
<proteinExistence type="predicted"/>
<sequence>MTQAAAMDDGDDFVTEVTVILPSARRPTRDLRTRRISDTQVEYESFGPKNRDESLANTFSTTQYDDEAVAVGRMSRNTSVKGGISPHNVEDYFWRGLEVLPSDASTQPYDVTNKSPDVFVPTKRTIFTVQGGNRSRDQARATPTFVDFVESQEEEQEGGRSHWRRSQSHPDNVSEAVIQKSARSVSEKNSNENVNGHDSNISSRINKTKRVTKKSEVVTPAKAHQLATEKDQISVTDEPKKEVKNEELELKDISPQKENSQTMINNTKECNEIQDKLTEAEKPTTDAEEGATHVGKPPSHPPPPQPVTTAAINTAAITTARHQTPTPTSPPIESKRKVLEAVNEGIPAVRNIIQKFNQRITENQELLGSPFRSPPSSPPWQSPRSQRKLLADLNTYQAGVDYKSPKNNAKSSCPGSFPPVTVSPHGGVHKSQSASVIVSHPELPPRVQRSASGSCVQEEMSINSNVKINVSIGTALPQLSKLRGPSPGEAFNCSSSVSPAITPAQTDLDTSCDLECSTDDTGQPHERLVGASRPESRSPAAHIRALRIKKAKEEFLARGAGLPTIDQRSGNTNEIVKLRHRSGTTSTESSWRESDELCAEKPSPIPTAGNSQEREETREKPPRVASRRRNIPKKESFRRQSAGCLLEEAASPQHSSQVVKSSSSGVLAHVNKRHSRYSIDSQSPDRRKDSTDPSGEHTRAPLGIFRLFRRNRSKDKRDMPSVQRLCRQSLVVDFANGRGRTQSASPQPDLHALPEVEGEDNPEAITGSAKTLPRGSTLDAAPLAPSRSCPSSPVAPHRSRTANWLARGRQIFNSRSPSPGNKTR</sequence>
<dbReference type="EMBL" id="JACEEZ010026447">
    <property type="protein sequence ID" value="KAG0692753.1"/>
    <property type="molecule type" value="Genomic_DNA"/>
</dbReference>
<feature type="region of interest" description="Disordered" evidence="1">
    <location>
        <begin position="150"/>
        <end position="265"/>
    </location>
</feature>
<feature type="compositionally biased region" description="Basic and acidic residues" evidence="1">
    <location>
        <begin position="683"/>
        <end position="699"/>
    </location>
</feature>
<feature type="region of interest" description="Disordered" evidence="1">
    <location>
        <begin position="277"/>
        <end position="314"/>
    </location>
</feature>
<dbReference type="AlphaFoldDB" id="A0A8J8WBH1"/>
<name>A0A8J8WBH1_CHIOP</name>
<feature type="compositionally biased region" description="Basic and acidic residues" evidence="1">
    <location>
        <begin position="612"/>
        <end position="622"/>
    </location>
</feature>
<organism evidence="2 3">
    <name type="scientific">Chionoecetes opilio</name>
    <name type="common">Atlantic snow crab</name>
    <name type="synonym">Cancer opilio</name>
    <dbReference type="NCBI Taxonomy" id="41210"/>
    <lineage>
        <taxon>Eukaryota</taxon>
        <taxon>Metazoa</taxon>
        <taxon>Ecdysozoa</taxon>
        <taxon>Arthropoda</taxon>
        <taxon>Crustacea</taxon>
        <taxon>Multicrustacea</taxon>
        <taxon>Malacostraca</taxon>
        <taxon>Eumalacostraca</taxon>
        <taxon>Eucarida</taxon>
        <taxon>Decapoda</taxon>
        <taxon>Pleocyemata</taxon>
        <taxon>Brachyura</taxon>
        <taxon>Eubrachyura</taxon>
        <taxon>Majoidea</taxon>
        <taxon>Majidae</taxon>
        <taxon>Chionoecetes</taxon>
    </lineage>
</organism>
<gene>
    <name evidence="2" type="ORF">GWK47_027753</name>
</gene>
<dbReference type="OrthoDB" id="6376173at2759"/>
<reference evidence="2" key="1">
    <citation type="submission" date="2020-07" db="EMBL/GenBank/DDBJ databases">
        <title>The High-quality genome of the commercially important snow crab, Chionoecetes opilio.</title>
        <authorList>
            <person name="Jeong J.-H."/>
            <person name="Ryu S."/>
        </authorList>
    </citation>
    <scope>NUCLEOTIDE SEQUENCE</scope>
    <source>
        <strain evidence="2">MADBK_172401_WGS</strain>
        <tissue evidence="2">Digestive gland</tissue>
    </source>
</reference>
<feature type="compositionally biased region" description="Polar residues" evidence="1">
    <location>
        <begin position="196"/>
        <end position="205"/>
    </location>
</feature>
<evidence type="ECO:0000313" key="2">
    <source>
        <dbReference type="EMBL" id="KAG0692753.1"/>
    </source>
</evidence>